<accession>C4GMV0</accession>
<organism evidence="1 2">
    <name type="scientific">Kingella oralis ATCC 51147</name>
    <dbReference type="NCBI Taxonomy" id="629741"/>
    <lineage>
        <taxon>Bacteria</taxon>
        <taxon>Pseudomonadati</taxon>
        <taxon>Pseudomonadota</taxon>
        <taxon>Betaproteobacteria</taxon>
        <taxon>Neisseriales</taxon>
        <taxon>Neisseriaceae</taxon>
        <taxon>Kingella</taxon>
    </lineage>
</organism>
<dbReference type="STRING" id="629741.GCWU000324_03036"/>
<evidence type="ECO:0000313" key="2">
    <source>
        <dbReference type="Proteomes" id="UP000003009"/>
    </source>
</evidence>
<dbReference type="Proteomes" id="UP000003009">
    <property type="component" value="Unassembled WGS sequence"/>
</dbReference>
<gene>
    <name evidence="1" type="ORF">GCWU000324_03036</name>
</gene>
<dbReference type="HOGENOM" id="CLU_2954407_0_0_4"/>
<reference evidence="1" key="1">
    <citation type="submission" date="2009-04" db="EMBL/GenBank/DDBJ databases">
        <authorList>
            <person name="Weinstock G."/>
            <person name="Sodergren E."/>
            <person name="Clifton S."/>
            <person name="Fulton L."/>
            <person name="Fulton B."/>
            <person name="Courtney L."/>
            <person name="Fronick C."/>
            <person name="Harrison M."/>
            <person name="Strong C."/>
            <person name="Farmer C."/>
            <person name="Delahaunty K."/>
            <person name="Markovic C."/>
            <person name="Hall O."/>
            <person name="Minx P."/>
            <person name="Tomlinson C."/>
            <person name="Mitreva M."/>
            <person name="Nelson J."/>
            <person name="Hou S."/>
            <person name="Wollam A."/>
            <person name="Pepin K.H."/>
            <person name="Johnson M."/>
            <person name="Bhonagiri V."/>
            <person name="Nash W.E."/>
            <person name="Warren W."/>
            <person name="Chinwalla A."/>
            <person name="Mardis E.R."/>
            <person name="Wilson R.K."/>
        </authorList>
    </citation>
    <scope>NUCLEOTIDE SEQUENCE [LARGE SCALE GENOMIC DNA]</scope>
    <source>
        <strain evidence="1">ATCC 51147</strain>
    </source>
</reference>
<keyword evidence="2" id="KW-1185">Reference proteome</keyword>
<dbReference type="AlphaFoldDB" id="C4GMV0"/>
<name>C4GMV0_9NEIS</name>
<proteinExistence type="predicted"/>
<evidence type="ECO:0000313" key="1">
    <source>
        <dbReference type="EMBL" id="EEP66635.1"/>
    </source>
</evidence>
<dbReference type="EMBL" id="ACJW02000008">
    <property type="protein sequence ID" value="EEP66635.1"/>
    <property type="molecule type" value="Genomic_DNA"/>
</dbReference>
<comment type="caution">
    <text evidence="1">The sequence shown here is derived from an EMBL/GenBank/DDBJ whole genome shotgun (WGS) entry which is preliminary data.</text>
</comment>
<sequence>MQDKSKINPFGNPLPQEWVFLFLTILRSLKTGFPRFRLPFVNPLSTNVKAFSGCLIIPR</sequence>
<protein>
    <submittedName>
        <fullName evidence="1">Uncharacterized protein</fullName>
    </submittedName>
</protein>